<evidence type="ECO:0000259" key="1">
    <source>
        <dbReference type="Pfam" id="PF13468"/>
    </source>
</evidence>
<reference evidence="3" key="2">
    <citation type="submission" date="2023-07" db="EMBL/GenBank/DDBJ databases">
        <title>Duganella aceri sp. nov., isolated from tree sap.</title>
        <authorList>
            <person name="Kim I.S."/>
        </authorList>
    </citation>
    <scope>NUCLEOTIDE SEQUENCE [LARGE SCALE GENOMIC DNA]</scope>
    <source>
        <strain evidence="3">SAP-35</strain>
    </source>
</reference>
<feature type="domain" description="Glyoxalase-like" evidence="1">
    <location>
        <begin position="3"/>
        <end position="90"/>
    </location>
</feature>
<evidence type="ECO:0000313" key="3">
    <source>
        <dbReference type="Proteomes" id="UP000666369"/>
    </source>
</evidence>
<dbReference type="RefSeq" id="WP_166099463.1">
    <property type="nucleotide sequence ID" value="NZ_JAADJT010000002.1"/>
</dbReference>
<dbReference type="Gene3D" id="3.10.180.10">
    <property type="entry name" value="2,3-Dihydroxybiphenyl 1,2-Dioxygenase, domain 1"/>
    <property type="match status" value="1"/>
</dbReference>
<reference evidence="2 3" key="1">
    <citation type="submission" date="2020-01" db="EMBL/GenBank/DDBJ databases">
        <authorList>
            <person name="Lee S.D."/>
        </authorList>
    </citation>
    <scope>NUCLEOTIDE SEQUENCE [LARGE SCALE GENOMIC DNA]</scope>
    <source>
        <strain evidence="2 3">SAP-35</strain>
    </source>
</reference>
<keyword evidence="3" id="KW-1185">Reference proteome</keyword>
<dbReference type="InterPro" id="IPR029068">
    <property type="entry name" value="Glyas_Bleomycin-R_OHBP_Dase"/>
</dbReference>
<accession>A0ABX0FGF3</accession>
<sequence length="217" mass="24168">MQIDHIFIRASGGAPEAEHLLALGWAEGSGNHHPGQGTENRRFFFENIFIELLWIADHAEIQSEQTRPTMLFERLSMEQASPFGVCFRPAGDAGEAPFPHWAYTPAYLPPGMKIDIGMDAPLTEPLWFFIADAKAPAAYPFERQEPLYHPLELNRISAITLTMPGAEQLSEAATAARGTGQVRFVAGGEHLMEVIFDDHRQGGSHDLRPHLPLIVRY</sequence>
<dbReference type="InterPro" id="IPR025870">
    <property type="entry name" value="Glyoxalase-like_dom"/>
</dbReference>
<dbReference type="Pfam" id="PF13468">
    <property type="entry name" value="Glyoxalase_3"/>
    <property type="match status" value="1"/>
</dbReference>
<organism evidence="2 3">
    <name type="scientific">Duganella aceris</name>
    <dbReference type="NCBI Taxonomy" id="2703883"/>
    <lineage>
        <taxon>Bacteria</taxon>
        <taxon>Pseudomonadati</taxon>
        <taxon>Pseudomonadota</taxon>
        <taxon>Betaproteobacteria</taxon>
        <taxon>Burkholderiales</taxon>
        <taxon>Oxalobacteraceae</taxon>
        <taxon>Telluria group</taxon>
        <taxon>Duganella</taxon>
    </lineage>
</organism>
<comment type="caution">
    <text evidence="2">The sequence shown here is derived from an EMBL/GenBank/DDBJ whole genome shotgun (WGS) entry which is preliminary data.</text>
</comment>
<gene>
    <name evidence="2" type="ORF">GW587_05180</name>
</gene>
<name>A0ABX0FGF3_9BURK</name>
<dbReference type="EMBL" id="JAADJT010000002">
    <property type="protein sequence ID" value="NGZ83650.1"/>
    <property type="molecule type" value="Genomic_DNA"/>
</dbReference>
<evidence type="ECO:0000313" key="2">
    <source>
        <dbReference type="EMBL" id="NGZ83650.1"/>
    </source>
</evidence>
<proteinExistence type="predicted"/>
<protein>
    <submittedName>
        <fullName evidence="2">VOC family protein</fullName>
    </submittedName>
</protein>
<dbReference type="Proteomes" id="UP000666369">
    <property type="component" value="Unassembled WGS sequence"/>
</dbReference>